<accession>A0A917BLQ9</accession>
<organism evidence="5 6">
    <name type="scientific">Marmoricola endophyticus</name>
    <dbReference type="NCBI Taxonomy" id="2040280"/>
    <lineage>
        <taxon>Bacteria</taxon>
        <taxon>Bacillati</taxon>
        <taxon>Actinomycetota</taxon>
        <taxon>Actinomycetes</taxon>
        <taxon>Propionibacteriales</taxon>
        <taxon>Nocardioidaceae</taxon>
        <taxon>Marmoricola</taxon>
    </lineage>
</organism>
<feature type="domain" description="Teneurin-like YD-shell" evidence="4">
    <location>
        <begin position="463"/>
        <end position="590"/>
    </location>
</feature>
<dbReference type="NCBIfam" id="TIGR03696">
    <property type="entry name" value="Rhs_assc_core"/>
    <property type="match status" value="1"/>
</dbReference>
<dbReference type="InterPro" id="IPR045351">
    <property type="entry name" value="DUF6531"/>
</dbReference>
<dbReference type="Pfam" id="PF05593">
    <property type="entry name" value="RHS_repeat"/>
    <property type="match status" value="5"/>
</dbReference>
<name>A0A917BLQ9_9ACTN</name>
<keyword evidence="1" id="KW-0677">Repeat</keyword>
<dbReference type="InterPro" id="IPR050708">
    <property type="entry name" value="T6SS_VgrG/RHS"/>
</dbReference>
<dbReference type="InterPro" id="IPR031325">
    <property type="entry name" value="RHS_repeat"/>
</dbReference>
<evidence type="ECO:0000313" key="6">
    <source>
        <dbReference type="Proteomes" id="UP000649179"/>
    </source>
</evidence>
<evidence type="ECO:0000259" key="4">
    <source>
        <dbReference type="Pfam" id="PF25023"/>
    </source>
</evidence>
<feature type="domain" description="DUF6531" evidence="3">
    <location>
        <begin position="292"/>
        <end position="364"/>
    </location>
</feature>
<dbReference type="Pfam" id="PF20148">
    <property type="entry name" value="DUF6531"/>
    <property type="match status" value="1"/>
</dbReference>
<dbReference type="InterPro" id="IPR006530">
    <property type="entry name" value="YD"/>
</dbReference>
<gene>
    <name evidence="5" type="ORF">GCM10011519_25870</name>
</gene>
<proteinExistence type="predicted"/>
<feature type="compositionally biased region" description="Basic and acidic residues" evidence="2">
    <location>
        <begin position="93"/>
        <end position="103"/>
    </location>
</feature>
<dbReference type="InterPro" id="IPR056823">
    <property type="entry name" value="TEN-like_YD-shell"/>
</dbReference>
<evidence type="ECO:0000259" key="3">
    <source>
        <dbReference type="Pfam" id="PF20148"/>
    </source>
</evidence>
<evidence type="ECO:0008006" key="7">
    <source>
        <dbReference type="Google" id="ProtNLM"/>
    </source>
</evidence>
<keyword evidence="6" id="KW-1185">Reference proteome</keyword>
<evidence type="ECO:0000256" key="1">
    <source>
        <dbReference type="ARBA" id="ARBA00022737"/>
    </source>
</evidence>
<dbReference type="NCBIfam" id="TIGR01643">
    <property type="entry name" value="YD_repeat_2x"/>
    <property type="match status" value="14"/>
</dbReference>
<feature type="region of interest" description="Disordered" evidence="2">
    <location>
        <begin position="93"/>
        <end position="169"/>
    </location>
</feature>
<dbReference type="Pfam" id="PF25023">
    <property type="entry name" value="TEN_YD-shell"/>
    <property type="match status" value="3"/>
</dbReference>
<dbReference type="Proteomes" id="UP000649179">
    <property type="component" value="Unassembled WGS sequence"/>
</dbReference>
<evidence type="ECO:0000313" key="5">
    <source>
        <dbReference type="EMBL" id="GGF50736.1"/>
    </source>
</evidence>
<dbReference type="InterPro" id="IPR022385">
    <property type="entry name" value="Rhs_assc_core"/>
</dbReference>
<dbReference type="RefSeq" id="WP_188780143.1">
    <property type="nucleotide sequence ID" value="NZ_BMKQ01000001.1"/>
</dbReference>
<reference evidence="5" key="2">
    <citation type="submission" date="2020-09" db="EMBL/GenBank/DDBJ databases">
        <authorList>
            <person name="Sun Q."/>
            <person name="Zhou Y."/>
        </authorList>
    </citation>
    <scope>NUCLEOTIDE SEQUENCE</scope>
    <source>
        <strain evidence="5">CGMCC 1.16067</strain>
    </source>
</reference>
<protein>
    <recommendedName>
        <fullName evidence="7">Type IV secretion protein Rhs</fullName>
    </recommendedName>
</protein>
<sequence>MGDPMHGIEEDVPFDFEAASSLISAARNAATSVDTHRISHASWVNNTMTDFKGHFSQLFKSNGETADRDAIELASALRSVVTGVGKLVDDARAEQGRRNDAREWKRHHDNRSGWEQFGDWLSGGDDCPIPEATEQLRWAAPTPSQAPRTTPGPGSYSGGGAGTGTSSARPSDLHTFATNMNGAQDTLSTRKGTFTTALTTFVQGCQWGSLDASGVSTGFTSWVTANQNDSRWAKTVGDAFAAAGGEGNVSSLPNSSIDQSLRAAGVNEVRSDITIAMPSAIGSPPTTGYANDPVNTATGNFVEIESDLEFSVAAGDLCWRRSYNSVHDHDGPFGRGWSSWCETGLSFADDAAYFTLPDGRQLTFPRLGEGWDRAEGESLWLSRVDEHLVVTDNAGSRWAHTTGGRLVFVDRGEGTRVALRWDGDRLVGLSHERGRSISLEWSRDGVADGARIVAVHASDGRSIAYGYDADGFLVSATGPLGTRRYAWNDDDVRRIASVSDADGVVEVENVYDEHGRVVSQRSPHGRVTRFAYLPDRITVVSDEDGTRANTWIADAKGRQVGVIDAHDERQSTAYDRHGNVVMVTERDGRVTIRDFDDRGRMTREVVPDGADIAYAYDEVDRLVRVEVTGGATDVADSAPVAVSTLAYAGEDRDPSTITDPEGGVTRLEWSGGLLSRMVDPEGVSLQLEYDEHGELVATTDGTGATARLERDGAGNIVATVSPTGARVSFEYDDASGLAVRRTDPDGSVWTLEHTAAGRLHAVVDPLGGRTEVEHDEAGESAVTVDPLGRAVRRGFDDLGRLRSVTLPDGSRWTFEHDALGRLTDVADPAGATTHAEYDVVGRVVAVEDPTGARRELTRPAPGASNPWAEGDVPGVRFDVDTLGRLVSQTGRDGSTQLVRYDLCGRPVETVDPLGGVTRLVRDRSGRLTTVVRPSGAEVSYAYDAAGRLEAVTDETGARYRRTYDLDGRVVREVGPTGEATEIRYDTCGRVVARRVPGVGTTTYAYDAAGRLVESRDPRSGRRRFRWDAAGQLVAAVDGNGAETTYSFDEVGRRTQITSAVGGLTRREYDRVGNLVAETDPLGRRTTAEYDAAGRQTAQSDPSGARMEWRYDERGELESTWVDGVERSRIERDGARREIRVTDRSGPGGTTSTHVLTYDAAGRLVSRTRDDRGPAWEYDADGNRVAMTMPGGARVEYVNDAAGRVLRVAHPLLGAVSVERDAAGRVVTASAGDQVQRWTWTDGFPSGCESDGRRTTVERDDQGRIVSVSTADAATTYSFDEACQLVAASTRTDEGEEVVRWRYDAAGRLVSETVTGAQGQASRELVHDLAGQLLSTRVRGEEVASYTYDANGRRVREQRADGSSTDYSWRADGWLAAVGMTDPSGVRSQVDVVVDTSGELARVSAADGLSGEAYADSASRWAPLLALAGEQVLGAPGFTGHLGTGAAGGWQAHGWRDARTTGADPWSLLTQAPALGAAIAATGELLLGGAEWMGARLYEPSTRSFLSPDPLAPTAGAGWAGNPYAFAGNDPLHALDPLGLHPVTDAELEEYNASNGLSGWATNGWGAWVIGGLLVVGGGIAMATGFGGPLGLAMVSAGADTLIQKATTGTVNYGQVLVSGTVGALTGGAGSLVTLGAREAGWSVARTTATQMVTQGTLGAAGGGAHYMAGGGEFGDRGFWGSVAGGGIAGSLGAAGDGAGSAVATHLLGDTAEGAGATAIRQGTAAAVDFTAGSTGSVADQYVSTGHVDAQQAALAGGSTTVANRVGAGLENRFPAEFHDPSAGGDVFDIHHGATGSGAVVQMVTDEAAKHVP</sequence>
<dbReference type="EMBL" id="BMKQ01000001">
    <property type="protein sequence ID" value="GGF50736.1"/>
    <property type="molecule type" value="Genomic_DNA"/>
</dbReference>
<comment type="caution">
    <text evidence="5">The sequence shown here is derived from an EMBL/GenBank/DDBJ whole genome shotgun (WGS) entry which is preliminary data.</text>
</comment>
<dbReference type="SUPFAM" id="SSF50960">
    <property type="entry name" value="TolB, C-terminal domain"/>
    <property type="match status" value="1"/>
</dbReference>
<dbReference type="PANTHER" id="PTHR32305">
    <property type="match status" value="1"/>
</dbReference>
<feature type="domain" description="Teneurin-like YD-shell" evidence="4">
    <location>
        <begin position="1155"/>
        <end position="1316"/>
    </location>
</feature>
<dbReference type="Gene3D" id="2.180.10.10">
    <property type="entry name" value="RHS repeat-associated core"/>
    <property type="match status" value="6"/>
</dbReference>
<evidence type="ECO:0000256" key="2">
    <source>
        <dbReference type="SAM" id="MobiDB-lite"/>
    </source>
</evidence>
<feature type="domain" description="Teneurin-like YD-shell" evidence="4">
    <location>
        <begin position="937"/>
        <end position="1054"/>
    </location>
</feature>
<reference evidence="5" key="1">
    <citation type="journal article" date="2014" name="Int. J. Syst. Evol. Microbiol.">
        <title>Complete genome sequence of Corynebacterium casei LMG S-19264T (=DSM 44701T), isolated from a smear-ripened cheese.</title>
        <authorList>
            <consortium name="US DOE Joint Genome Institute (JGI-PGF)"/>
            <person name="Walter F."/>
            <person name="Albersmeier A."/>
            <person name="Kalinowski J."/>
            <person name="Ruckert C."/>
        </authorList>
    </citation>
    <scope>NUCLEOTIDE SEQUENCE</scope>
    <source>
        <strain evidence="5">CGMCC 1.16067</strain>
    </source>
</reference>
<dbReference type="PANTHER" id="PTHR32305:SF15">
    <property type="entry name" value="PROTEIN RHSA-RELATED"/>
    <property type="match status" value="1"/>
</dbReference>